<organism evidence="2 3">
    <name type="scientific">Rhynchophorus ferrugineus</name>
    <name type="common">Red palm weevil</name>
    <name type="synonym">Curculio ferrugineus</name>
    <dbReference type="NCBI Taxonomy" id="354439"/>
    <lineage>
        <taxon>Eukaryota</taxon>
        <taxon>Metazoa</taxon>
        <taxon>Ecdysozoa</taxon>
        <taxon>Arthropoda</taxon>
        <taxon>Hexapoda</taxon>
        <taxon>Insecta</taxon>
        <taxon>Pterygota</taxon>
        <taxon>Neoptera</taxon>
        <taxon>Endopterygota</taxon>
        <taxon>Coleoptera</taxon>
        <taxon>Polyphaga</taxon>
        <taxon>Cucujiformia</taxon>
        <taxon>Curculionidae</taxon>
        <taxon>Dryophthorinae</taxon>
        <taxon>Rhynchophorus</taxon>
    </lineage>
</organism>
<dbReference type="Proteomes" id="UP000625711">
    <property type="component" value="Unassembled WGS sequence"/>
</dbReference>
<comment type="caution">
    <text evidence="2">The sequence shown here is derived from an EMBL/GenBank/DDBJ whole genome shotgun (WGS) entry which is preliminary data.</text>
</comment>
<dbReference type="AlphaFoldDB" id="A0A834M2V8"/>
<proteinExistence type="predicted"/>
<feature type="region of interest" description="Disordered" evidence="1">
    <location>
        <begin position="96"/>
        <end position="131"/>
    </location>
</feature>
<evidence type="ECO:0000313" key="3">
    <source>
        <dbReference type="Proteomes" id="UP000625711"/>
    </source>
</evidence>
<sequence>MKNEPTNFASLPPFPSLERRATPKEQIRRDGGRRIERRKKAVCADSDRFPRSYAHHHFLIELAERREYKKIRFLSTRPSTSKKNARDVESKSEFPGLSINLRSRRRKPPRSRRADSAPAASTIEPDEFPTLTRLRGPRQDLEFQMELGKVAVSRASAAVVLSVKVVGSFLGDKLNLGSPNVFRQFSVVFPIAHRVGDQNIGGSYDRGPVELLIPRSRTGASPQLTNRVKVTDELKVALEGGFGSQKRQRGGGAAVRARRAVNNIDDAVAEDVTAMHNGRHALNIQDPPTPRHLFFSVVERRLRGGREVET</sequence>
<keyword evidence="3" id="KW-1185">Reference proteome</keyword>
<reference evidence="2" key="1">
    <citation type="submission" date="2020-08" db="EMBL/GenBank/DDBJ databases">
        <title>Genome sequencing and assembly of the red palm weevil Rhynchophorus ferrugineus.</title>
        <authorList>
            <person name="Dias G.B."/>
            <person name="Bergman C.M."/>
            <person name="Manee M."/>
        </authorList>
    </citation>
    <scope>NUCLEOTIDE SEQUENCE</scope>
    <source>
        <strain evidence="2">AA-2017</strain>
        <tissue evidence="2">Whole larva</tissue>
    </source>
</reference>
<protein>
    <submittedName>
        <fullName evidence="2">Uncharacterized protein</fullName>
    </submittedName>
</protein>
<dbReference type="EMBL" id="JAACXV010014140">
    <property type="protein sequence ID" value="KAF7270071.1"/>
    <property type="molecule type" value="Genomic_DNA"/>
</dbReference>
<evidence type="ECO:0000313" key="2">
    <source>
        <dbReference type="EMBL" id="KAF7270071.1"/>
    </source>
</evidence>
<name>A0A834M2V8_RHYFE</name>
<feature type="compositionally biased region" description="Basic and acidic residues" evidence="1">
    <location>
        <begin position="17"/>
        <end position="34"/>
    </location>
</feature>
<feature type="compositionally biased region" description="Basic residues" evidence="1">
    <location>
        <begin position="102"/>
        <end position="111"/>
    </location>
</feature>
<evidence type="ECO:0000256" key="1">
    <source>
        <dbReference type="SAM" id="MobiDB-lite"/>
    </source>
</evidence>
<gene>
    <name evidence="2" type="ORF">GWI33_016929</name>
</gene>
<feature type="region of interest" description="Disordered" evidence="1">
    <location>
        <begin position="1"/>
        <end position="39"/>
    </location>
</feature>
<accession>A0A834M2V8</accession>